<evidence type="ECO:0000259" key="4">
    <source>
        <dbReference type="SMART" id="SM00967"/>
    </source>
</evidence>
<dbReference type="Proteomes" id="UP000075670">
    <property type="component" value="Unassembled WGS sequence"/>
</dbReference>
<organism evidence="5 6">
    <name type="scientific">Moorella mulderi DSM 14980</name>
    <dbReference type="NCBI Taxonomy" id="1122241"/>
    <lineage>
        <taxon>Bacteria</taxon>
        <taxon>Bacillati</taxon>
        <taxon>Bacillota</taxon>
        <taxon>Clostridia</taxon>
        <taxon>Neomoorellales</taxon>
        <taxon>Neomoorellaceae</taxon>
        <taxon>Neomoorella</taxon>
    </lineage>
</organism>
<evidence type="ECO:0000256" key="2">
    <source>
        <dbReference type="ARBA" id="ARBA00022603"/>
    </source>
</evidence>
<dbReference type="CDD" id="cd18095">
    <property type="entry name" value="SpoU-like_rRNA-MTase"/>
    <property type="match status" value="1"/>
</dbReference>
<dbReference type="InterPro" id="IPR013123">
    <property type="entry name" value="SpoU_subst-bd"/>
</dbReference>
<dbReference type="GO" id="GO:0032259">
    <property type="term" value="P:methylation"/>
    <property type="evidence" value="ECO:0007669"/>
    <property type="project" value="UniProtKB-KW"/>
</dbReference>
<dbReference type="PATRIC" id="fig|1122241.3.peg.1573"/>
<dbReference type="InterPro" id="IPR001537">
    <property type="entry name" value="SpoU_MeTrfase"/>
</dbReference>
<dbReference type="Gene3D" id="3.40.1280.10">
    <property type="match status" value="1"/>
</dbReference>
<dbReference type="PANTHER" id="PTHR43191:SF2">
    <property type="entry name" value="RRNA METHYLTRANSFERASE 3, MITOCHONDRIAL"/>
    <property type="match status" value="1"/>
</dbReference>
<dbReference type="SUPFAM" id="SSF55315">
    <property type="entry name" value="L30e-like"/>
    <property type="match status" value="1"/>
</dbReference>
<dbReference type="Pfam" id="PF00588">
    <property type="entry name" value="SpoU_methylase"/>
    <property type="match status" value="1"/>
</dbReference>
<dbReference type="InterPro" id="IPR029064">
    <property type="entry name" value="Ribosomal_eL30-like_sf"/>
</dbReference>
<dbReference type="Pfam" id="PF22435">
    <property type="entry name" value="MRM3-like_sub_bind"/>
    <property type="match status" value="1"/>
</dbReference>
<evidence type="ECO:0000313" key="6">
    <source>
        <dbReference type="Proteomes" id="UP000075670"/>
    </source>
</evidence>
<name>A0A151AXJ6_9FIRM</name>
<dbReference type="GO" id="GO:0006396">
    <property type="term" value="P:RNA processing"/>
    <property type="evidence" value="ECO:0007669"/>
    <property type="project" value="InterPro"/>
</dbReference>
<keyword evidence="3 5" id="KW-0808">Transferase</keyword>
<dbReference type="GO" id="GO:0008173">
    <property type="term" value="F:RNA methyltransferase activity"/>
    <property type="evidence" value="ECO:0007669"/>
    <property type="project" value="InterPro"/>
</dbReference>
<dbReference type="GO" id="GO:0003723">
    <property type="term" value="F:RNA binding"/>
    <property type="evidence" value="ECO:0007669"/>
    <property type="project" value="InterPro"/>
</dbReference>
<proteinExistence type="inferred from homology"/>
<dbReference type="SMART" id="SM00967">
    <property type="entry name" value="SpoU_sub_bind"/>
    <property type="match status" value="1"/>
</dbReference>
<dbReference type="RefSeq" id="WP_062283479.1">
    <property type="nucleotide sequence ID" value="NZ_LTBC01000004.1"/>
</dbReference>
<dbReference type="AlphaFoldDB" id="A0A151AXJ6"/>
<protein>
    <submittedName>
        <fullName evidence="5">Putative TrmH family tRNA/rRNA methyltransferase</fullName>
        <ecNumber evidence="5">2.1.1.-</ecNumber>
    </submittedName>
</protein>
<comment type="caution">
    <text evidence="5">The sequence shown here is derived from an EMBL/GenBank/DDBJ whole genome shotgun (WGS) entry which is preliminary data.</text>
</comment>
<dbReference type="EC" id="2.1.1.-" evidence="5"/>
<dbReference type="EMBL" id="LTBC01000004">
    <property type="protein sequence ID" value="KYH32272.1"/>
    <property type="molecule type" value="Genomic_DNA"/>
</dbReference>
<dbReference type="Gene3D" id="3.30.1330.30">
    <property type="match status" value="1"/>
</dbReference>
<dbReference type="OrthoDB" id="9794400at2"/>
<keyword evidence="2 5" id="KW-0489">Methyltransferase</keyword>
<evidence type="ECO:0000313" key="5">
    <source>
        <dbReference type="EMBL" id="KYH32272.1"/>
    </source>
</evidence>
<dbReference type="InterPro" id="IPR029028">
    <property type="entry name" value="Alpha/beta_knot_MTases"/>
</dbReference>
<dbReference type="PANTHER" id="PTHR43191">
    <property type="entry name" value="RRNA METHYLTRANSFERASE 3"/>
    <property type="match status" value="1"/>
</dbReference>
<comment type="similarity">
    <text evidence="1">Belongs to the class IV-like SAM-binding methyltransferase superfamily. RNA methyltransferase TrmH family.</text>
</comment>
<accession>A0A151AXJ6</accession>
<dbReference type="InterPro" id="IPR053888">
    <property type="entry name" value="MRM3-like_sub_bind"/>
</dbReference>
<gene>
    <name evidence="5" type="ORF">MOMUL_14930</name>
</gene>
<dbReference type="InterPro" id="IPR029026">
    <property type="entry name" value="tRNA_m1G_MTases_N"/>
</dbReference>
<reference evidence="5 6" key="1">
    <citation type="submission" date="2016-02" db="EMBL/GenBank/DDBJ databases">
        <title>Genome sequence of Moorella mulderi DSM 14980.</title>
        <authorList>
            <person name="Poehlein A."/>
            <person name="Daniel R."/>
        </authorList>
    </citation>
    <scope>NUCLEOTIDE SEQUENCE [LARGE SCALE GENOMIC DNA]</scope>
    <source>
        <strain evidence="5 6">DSM 14980</strain>
    </source>
</reference>
<dbReference type="InterPro" id="IPR051259">
    <property type="entry name" value="rRNA_Methyltransferase"/>
</dbReference>
<sequence>MKQAGLITSPANRYVKLARSLRERSGREKKGLYLIEGIHLLEEALQAGIPLEVVLYSPQILAAPRGEQLVAALQEAGYRCLAVTEELMQAISTTVTPPGVVAIAPFQASSLTRLLSRPSPLLMVAAGLQDPGNLGTIWRTALGAGATGLILTRGSVDPFNPKVVRAAMGATFKLPVVSGVEPATLVRELEACGIKLVVADVSAPLVFWQADLRPPLALAVGSENHGPGRELLAAATARVGIPLVGPVESLNAAVAAALLLYEALRQRQDLIYTVDLRKTYG</sequence>
<evidence type="ECO:0000256" key="3">
    <source>
        <dbReference type="ARBA" id="ARBA00022679"/>
    </source>
</evidence>
<evidence type="ECO:0000256" key="1">
    <source>
        <dbReference type="ARBA" id="ARBA00007228"/>
    </source>
</evidence>
<keyword evidence="6" id="KW-1185">Reference proteome</keyword>
<feature type="domain" description="RNA 2-O ribose methyltransferase substrate binding" evidence="4">
    <location>
        <begin position="34"/>
        <end position="110"/>
    </location>
</feature>
<dbReference type="SUPFAM" id="SSF75217">
    <property type="entry name" value="alpha/beta knot"/>
    <property type="match status" value="1"/>
</dbReference>
<dbReference type="GO" id="GO:0005737">
    <property type="term" value="C:cytoplasm"/>
    <property type="evidence" value="ECO:0007669"/>
    <property type="project" value="UniProtKB-ARBA"/>
</dbReference>